<evidence type="ECO:0000313" key="2">
    <source>
        <dbReference type="Proteomes" id="UP000255098"/>
    </source>
</evidence>
<evidence type="ECO:0000313" key="1">
    <source>
        <dbReference type="EMBL" id="SUB24290.1"/>
    </source>
</evidence>
<dbReference type="AlphaFoldDB" id="A0A379ARQ3"/>
<organism evidence="1 2">
    <name type="scientific">Avibacterium avium</name>
    <name type="common">Pasteurella avium</name>
    <dbReference type="NCBI Taxonomy" id="751"/>
    <lineage>
        <taxon>Bacteria</taxon>
        <taxon>Pseudomonadati</taxon>
        <taxon>Pseudomonadota</taxon>
        <taxon>Gammaproteobacteria</taxon>
        <taxon>Pasteurellales</taxon>
        <taxon>Pasteurellaceae</taxon>
        <taxon>Avibacterium</taxon>
    </lineage>
</organism>
<dbReference type="EMBL" id="UGSP01000001">
    <property type="protein sequence ID" value="SUB24290.1"/>
    <property type="molecule type" value="Genomic_DNA"/>
</dbReference>
<dbReference type="Proteomes" id="UP000255098">
    <property type="component" value="Unassembled WGS sequence"/>
</dbReference>
<keyword evidence="2" id="KW-1185">Reference proteome</keyword>
<accession>A0A379ARQ3</accession>
<protein>
    <submittedName>
        <fullName evidence="1">Uncharacterized protein</fullName>
    </submittedName>
</protein>
<reference evidence="1 2" key="1">
    <citation type="submission" date="2018-06" db="EMBL/GenBank/DDBJ databases">
        <authorList>
            <consortium name="Pathogen Informatics"/>
            <person name="Doyle S."/>
        </authorList>
    </citation>
    <scope>NUCLEOTIDE SEQUENCE [LARGE SCALE GENOMIC DNA]</scope>
    <source>
        <strain evidence="2">NCTC 11297</strain>
    </source>
</reference>
<gene>
    <name evidence="1" type="ORF">NCTC11297_01327</name>
</gene>
<name>A0A379ARQ3_AVIAV</name>
<proteinExistence type="predicted"/>
<sequence>MQKVEKQSQTAFQKQILSTFEHSLTEEQRFLQDVLTGKIKLIPHDEVMGKLEYVLENGLTR</sequence>
<dbReference type="GeneID" id="300133532"/>
<dbReference type="RefSeq" id="WP_115249517.1">
    <property type="nucleotide sequence ID" value="NZ_UGSP01000001.1"/>
</dbReference>